<accession>A0AAU2HCI8</accession>
<evidence type="ECO:0000313" key="1">
    <source>
        <dbReference type="EMBL" id="WTU44990.1"/>
    </source>
</evidence>
<name>A0AAU2HCI8_9ACTN</name>
<dbReference type="EMBL" id="CP108253">
    <property type="protein sequence ID" value="WTU44990.1"/>
    <property type="molecule type" value="Genomic_DNA"/>
</dbReference>
<organism evidence="1">
    <name type="scientific">Streptomyces sp. NBC_00060</name>
    <dbReference type="NCBI Taxonomy" id="2975636"/>
    <lineage>
        <taxon>Bacteria</taxon>
        <taxon>Bacillati</taxon>
        <taxon>Actinomycetota</taxon>
        <taxon>Actinomycetes</taxon>
        <taxon>Kitasatosporales</taxon>
        <taxon>Streptomycetaceae</taxon>
        <taxon>Streptomyces</taxon>
    </lineage>
</organism>
<reference evidence="1" key="1">
    <citation type="submission" date="2022-10" db="EMBL/GenBank/DDBJ databases">
        <title>The complete genomes of actinobacterial strains from the NBC collection.</title>
        <authorList>
            <person name="Joergensen T.S."/>
            <person name="Alvarez Arevalo M."/>
            <person name="Sterndorff E.B."/>
            <person name="Faurdal D."/>
            <person name="Vuksanovic O."/>
            <person name="Mourched A.-S."/>
            <person name="Charusanti P."/>
            <person name="Shaw S."/>
            <person name="Blin K."/>
            <person name="Weber T."/>
        </authorList>
    </citation>
    <scope>NUCLEOTIDE SEQUENCE</scope>
    <source>
        <strain evidence="1">NBC_00060</strain>
    </source>
</reference>
<dbReference type="AlphaFoldDB" id="A0AAU2HCI8"/>
<protein>
    <submittedName>
        <fullName evidence="1">Uncharacterized protein</fullName>
    </submittedName>
</protein>
<gene>
    <name evidence="1" type="ORF">OHV25_38190</name>
</gene>
<sequence length="84" mass="8768">MKAGQIEGDGVCLVGRDIRPGTYRSEGPQGYPVASCNRARLSGTSGEAKDLISANASMGAETVTIAATDKVFRTSGCQTWKLSD</sequence>
<proteinExistence type="predicted"/>